<keyword evidence="3" id="KW-0288">FMN</keyword>
<dbReference type="GO" id="GO:0016491">
    <property type="term" value="F:oxidoreductase activity"/>
    <property type="evidence" value="ECO:0007669"/>
    <property type="project" value="UniProtKB-KW"/>
</dbReference>
<dbReference type="InterPro" id="IPR037396">
    <property type="entry name" value="FMN_HAD"/>
</dbReference>
<evidence type="ECO:0000313" key="8">
    <source>
        <dbReference type="Proteomes" id="UP001597347"/>
    </source>
</evidence>
<dbReference type="EC" id="1.-.-.-" evidence="7"/>
<dbReference type="Proteomes" id="UP001597347">
    <property type="component" value="Unassembled WGS sequence"/>
</dbReference>
<dbReference type="InterPro" id="IPR012133">
    <property type="entry name" value="Alpha-hydoxy_acid_DH_FMN"/>
</dbReference>
<reference evidence="8" key="1">
    <citation type="journal article" date="2019" name="Int. J. Syst. Evol. Microbiol.">
        <title>The Global Catalogue of Microorganisms (GCM) 10K type strain sequencing project: providing services to taxonomists for standard genome sequencing and annotation.</title>
        <authorList>
            <consortium name="The Broad Institute Genomics Platform"/>
            <consortium name="The Broad Institute Genome Sequencing Center for Infectious Disease"/>
            <person name="Wu L."/>
            <person name="Ma J."/>
        </authorList>
    </citation>
    <scope>NUCLEOTIDE SEQUENCE [LARGE SCALE GENOMIC DNA]</scope>
    <source>
        <strain evidence="8">CGMCC 1.12471</strain>
    </source>
</reference>
<gene>
    <name evidence="7" type="ORF">ACFSBI_02640</name>
</gene>
<comment type="caution">
    <text evidence="7">The sequence shown here is derived from an EMBL/GenBank/DDBJ whole genome shotgun (WGS) entry which is preliminary data.</text>
</comment>
<dbReference type="CDD" id="cd02809">
    <property type="entry name" value="alpha_hydroxyacid_oxid_FMN"/>
    <property type="match status" value="1"/>
</dbReference>
<keyword evidence="2" id="KW-0285">Flavoprotein</keyword>
<comment type="similarity">
    <text evidence="5">Belongs to the FMN-dependent alpha-hydroxy acid dehydrogenase family.</text>
</comment>
<dbReference type="RefSeq" id="WP_377931758.1">
    <property type="nucleotide sequence ID" value="NZ_JBHUEA010000003.1"/>
</dbReference>
<evidence type="ECO:0000313" key="7">
    <source>
        <dbReference type="EMBL" id="MFD1720435.1"/>
    </source>
</evidence>
<dbReference type="InterPro" id="IPR000262">
    <property type="entry name" value="FMN-dep_DH"/>
</dbReference>
<comment type="cofactor">
    <cofactor evidence="1">
        <name>FMN</name>
        <dbReference type="ChEBI" id="CHEBI:58210"/>
    </cofactor>
</comment>
<dbReference type="PANTHER" id="PTHR10578:SF107">
    <property type="entry name" value="2-HYDROXYACID OXIDASE 1"/>
    <property type="match status" value="1"/>
</dbReference>
<dbReference type="PIRSF" id="PIRSF000138">
    <property type="entry name" value="Al-hdrx_acd_dh"/>
    <property type="match status" value="1"/>
</dbReference>
<evidence type="ECO:0000256" key="5">
    <source>
        <dbReference type="ARBA" id="ARBA00024042"/>
    </source>
</evidence>
<evidence type="ECO:0000259" key="6">
    <source>
        <dbReference type="PROSITE" id="PS51349"/>
    </source>
</evidence>
<dbReference type="Pfam" id="PF01070">
    <property type="entry name" value="FMN_dh"/>
    <property type="match status" value="1"/>
</dbReference>
<evidence type="ECO:0000256" key="4">
    <source>
        <dbReference type="ARBA" id="ARBA00023002"/>
    </source>
</evidence>
<accession>A0ABW4LAA7</accession>
<dbReference type="SUPFAM" id="SSF51395">
    <property type="entry name" value="FMN-linked oxidoreductases"/>
    <property type="match status" value="1"/>
</dbReference>
<name>A0ABW4LAA7_9MICO</name>
<organism evidence="7 8">
    <name type="scientific">Amnibacterium endophyticum</name>
    <dbReference type="NCBI Taxonomy" id="2109337"/>
    <lineage>
        <taxon>Bacteria</taxon>
        <taxon>Bacillati</taxon>
        <taxon>Actinomycetota</taxon>
        <taxon>Actinomycetes</taxon>
        <taxon>Micrococcales</taxon>
        <taxon>Microbacteriaceae</taxon>
        <taxon>Amnibacterium</taxon>
    </lineage>
</organism>
<dbReference type="EMBL" id="JBHUEA010000003">
    <property type="protein sequence ID" value="MFD1720435.1"/>
    <property type="molecule type" value="Genomic_DNA"/>
</dbReference>
<evidence type="ECO:0000256" key="1">
    <source>
        <dbReference type="ARBA" id="ARBA00001917"/>
    </source>
</evidence>
<keyword evidence="8" id="KW-1185">Reference proteome</keyword>
<sequence length="350" mass="36583">MWTDDLEQRAAEVLPEHVYDYFRATAGDLDVLRRQVDAWEAIEHLPRVLRQASSPHVGTAVLGTALRTPVMVAPMAQQVAADPAGEVATARAAAAAGTLLGVSTNTAVRFEDIAAVGAPWWFQLYVMEDRALTEALLERAVAAGARAIVLTVDITGLEHPRAGATVSVEPTEWGAAPEGRRLANLTTEERERARGDGGRIARDLGFETIGLLRERTGLPVVVKGVLRADDARRAVDAGAAGVVVSTHGGRALAGAVPAARALDAVATAVDGNAEVYADSGLRTGAHVASALALGAQAVFVGRPVLWGLATGGADGVQQVLERVTSELRRTMNLLGAPTVADLTRDLVARA</sequence>
<dbReference type="Gene3D" id="3.20.20.70">
    <property type="entry name" value="Aldolase class I"/>
    <property type="match status" value="1"/>
</dbReference>
<keyword evidence="4 7" id="KW-0560">Oxidoreductase</keyword>
<dbReference type="InterPro" id="IPR013785">
    <property type="entry name" value="Aldolase_TIM"/>
</dbReference>
<dbReference type="PROSITE" id="PS51349">
    <property type="entry name" value="FMN_HYDROXY_ACID_DH_2"/>
    <property type="match status" value="1"/>
</dbReference>
<feature type="domain" description="FMN hydroxy acid dehydrogenase" evidence="6">
    <location>
        <begin position="1"/>
        <end position="350"/>
    </location>
</feature>
<protein>
    <submittedName>
        <fullName evidence="7">Alpha-hydroxy acid oxidase</fullName>
        <ecNumber evidence="7">1.-.-.-</ecNumber>
    </submittedName>
</protein>
<evidence type="ECO:0000256" key="3">
    <source>
        <dbReference type="ARBA" id="ARBA00022643"/>
    </source>
</evidence>
<dbReference type="PANTHER" id="PTHR10578">
    <property type="entry name" value="S -2-HYDROXY-ACID OXIDASE-RELATED"/>
    <property type="match status" value="1"/>
</dbReference>
<proteinExistence type="inferred from homology"/>
<evidence type="ECO:0000256" key="2">
    <source>
        <dbReference type="ARBA" id="ARBA00022630"/>
    </source>
</evidence>